<feature type="modified residue" description="4-aspartylphosphate" evidence="3">
    <location>
        <position position="43"/>
    </location>
</feature>
<gene>
    <name evidence="6" type="ORF">GCM10011361_21540</name>
</gene>
<dbReference type="PROSITE" id="PS50043">
    <property type="entry name" value="HTH_LUXR_2"/>
    <property type="match status" value="1"/>
</dbReference>
<dbReference type="PANTHER" id="PTHR43214:SF43">
    <property type="entry name" value="TWO-COMPONENT RESPONSE REGULATOR"/>
    <property type="match status" value="1"/>
</dbReference>
<organism evidence="6 7">
    <name type="scientific">Muriicola marianensis</name>
    <dbReference type="NCBI Taxonomy" id="1324801"/>
    <lineage>
        <taxon>Bacteria</taxon>
        <taxon>Pseudomonadati</taxon>
        <taxon>Bacteroidota</taxon>
        <taxon>Flavobacteriia</taxon>
        <taxon>Flavobacteriales</taxon>
        <taxon>Flavobacteriaceae</taxon>
        <taxon>Muriicola</taxon>
    </lineage>
</organism>
<evidence type="ECO:0000256" key="3">
    <source>
        <dbReference type="PROSITE-ProRule" id="PRU00169"/>
    </source>
</evidence>
<dbReference type="Proteomes" id="UP000625780">
    <property type="component" value="Unassembled WGS sequence"/>
</dbReference>
<reference evidence="7" key="1">
    <citation type="journal article" date="2019" name="Int. J. Syst. Evol. Microbiol.">
        <title>The Global Catalogue of Microorganisms (GCM) 10K type strain sequencing project: providing services to taxonomists for standard genome sequencing and annotation.</title>
        <authorList>
            <consortium name="The Broad Institute Genomics Platform"/>
            <consortium name="The Broad Institute Genome Sequencing Center for Infectious Disease"/>
            <person name="Wu L."/>
            <person name="Ma J."/>
        </authorList>
    </citation>
    <scope>NUCLEOTIDE SEQUENCE [LARGE SCALE GENOMIC DNA]</scope>
    <source>
        <strain evidence="7">CGMCC 1.12606</strain>
    </source>
</reference>
<evidence type="ECO:0000313" key="6">
    <source>
        <dbReference type="EMBL" id="GGD54695.1"/>
    </source>
</evidence>
<dbReference type="Pfam" id="PF00072">
    <property type="entry name" value="Response_reg"/>
    <property type="match status" value="1"/>
</dbReference>
<dbReference type="InterPro" id="IPR011006">
    <property type="entry name" value="CheY-like_superfamily"/>
</dbReference>
<comment type="caution">
    <text evidence="6">The sequence shown here is derived from an EMBL/GenBank/DDBJ whole genome shotgun (WGS) entry which is preliminary data.</text>
</comment>
<dbReference type="SUPFAM" id="SSF52172">
    <property type="entry name" value="CheY-like"/>
    <property type="match status" value="1"/>
</dbReference>
<dbReference type="PANTHER" id="PTHR43214">
    <property type="entry name" value="TWO-COMPONENT RESPONSE REGULATOR"/>
    <property type="match status" value="1"/>
</dbReference>
<proteinExistence type="predicted"/>
<dbReference type="SUPFAM" id="SSF46894">
    <property type="entry name" value="C-terminal effector domain of the bipartite response regulators"/>
    <property type="match status" value="1"/>
</dbReference>
<feature type="domain" description="Response regulatory" evidence="5">
    <location>
        <begin position="1"/>
        <end position="108"/>
    </location>
</feature>
<dbReference type="Pfam" id="PF00196">
    <property type="entry name" value="GerE"/>
    <property type="match status" value="1"/>
</dbReference>
<feature type="domain" description="HTH luxR-type" evidence="4">
    <location>
        <begin position="125"/>
        <end position="190"/>
    </location>
</feature>
<evidence type="ECO:0000256" key="1">
    <source>
        <dbReference type="ARBA" id="ARBA00022553"/>
    </source>
</evidence>
<dbReference type="PRINTS" id="PR00038">
    <property type="entry name" value="HTHLUXR"/>
</dbReference>
<dbReference type="PROSITE" id="PS00622">
    <property type="entry name" value="HTH_LUXR_1"/>
    <property type="match status" value="1"/>
</dbReference>
<dbReference type="SMART" id="SM00448">
    <property type="entry name" value="REC"/>
    <property type="match status" value="1"/>
</dbReference>
<dbReference type="CDD" id="cd17535">
    <property type="entry name" value="REC_NarL-like"/>
    <property type="match status" value="1"/>
</dbReference>
<accession>A0ABQ1R3G3</accession>
<dbReference type="InterPro" id="IPR001789">
    <property type="entry name" value="Sig_transdc_resp-reg_receiver"/>
</dbReference>
<sequence length="196" mass="21924">MVVEGIRALLQSENSLEFMGSARNAAFCMAELLSKRPDIILMDINLPDKSGFELCKEVKLKYPGTKVIGLSTFNQQSFVKKMLESGADGYILKSADKKEILKAIEMVMRGQIYLDADVSGLLRHPEDREIILTKREKEILVLIAEGLTNSEIADRLFLGSSTVDTHRKHLLLKIGARNSAEMIKIAFQKNLLLLDS</sequence>
<name>A0ABQ1R3G3_9FLAO</name>
<dbReference type="InterPro" id="IPR016032">
    <property type="entry name" value="Sig_transdc_resp-reg_C-effctor"/>
</dbReference>
<protein>
    <submittedName>
        <fullName evidence="6">DNA-binding response regulator</fullName>
    </submittedName>
</protein>
<keyword evidence="7" id="KW-1185">Reference proteome</keyword>
<keyword evidence="1 3" id="KW-0597">Phosphoprotein</keyword>
<evidence type="ECO:0000256" key="2">
    <source>
        <dbReference type="ARBA" id="ARBA00023125"/>
    </source>
</evidence>
<dbReference type="SMART" id="SM00421">
    <property type="entry name" value="HTH_LUXR"/>
    <property type="match status" value="1"/>
</dbReference>
<dbReference type="InterPro" id="IPR039420">
    <property type="entry name" value="WalR-like"/>
</dbReference>
<dbReference type="PROSITE" id="PS50110">
    <property type="entry name" value="RESPONSE_REGULATORY"/>
    <property type="match status" value="1"/>
</dbReference>
<dbReference type="InterPro" id="IPR000792">
    <property type="entry name" value="Tscrpt_reg_LuxR_C"/>
</dbReference>
<evidence type="ECO:0000259" key="5">
    <source>
        <dbReference type="PROSITE" id="PS50110"/>
    </source>
</evidence>
<dbReference type="EMBL" id="BMFH01000002">
    <property type="protein sequence ID" value="GGD54695.1"/>
    <property type="molecule type" value="Genomic_DNA"/>
</dbReference>
<dbReference type="InterPro" id="IPR058245">
    <property type="entry name" value="NreC/VraR/RcsB-like_REC"/>
</dbReference>
<keyword evidence="2 6" id="KW-0238">DNA-binding</keyword>
<dbReference type="Gene3D" id="3.40.50.2300">
    <property type="match status" value="1"/>
</dbReference>
<dbReference type="GO" id="GO:0003677">
    <property type="term" value="F:DNA binding"/>
    <property type="evidence" value="ECO:0007669"/>
    <property type="project" value="UniProtKB-KW"/>
</dbReference>
<dbReference type="CDD" id="cd06170">
    <property type="entry name" value="LuxR_C_like"/>
    <property type="match status" value="1"/>
</dbReference>
<evidence type="ECO:0000259" key="4">
    <source>
        <dbReference type="PROSITE" id="PS50043"/>
    </source>
</evidence>
<evidence type="ECO:0000313" key="7">
    <source>
        <dbReference type="Proteomes" id="UP000625780"/>
    </source>
</evidence>